<dbReference type="InterPro" id="IPR046030">
    <property type="entry name" value="DUF5988"/>
</dbReference>
<organism evidence="1 2">
    <name type="scientific">Streptomyces pactum</name>
    <dbReference type="NCBI Taxonomy" id="68249"/>
    <lineage>
        <taxon>Bacteria</taxon>
        <taxon>Bacillati</taxon>
        <taxon>Actinomycetota</taxon>
        <taxon>Actinomycetes</taxon>
        <taxon>Kitasatosporales</taxon>
        <taxon>Streptomycetaceae</taxon>
        <taxon>Streptomyces</taxon>
    </lineage>
</organism>
<sequence length="71" mass="8242">MTITAPNVLLRGGPVHLAEEDRMRHVAEEQSYLKLLTGNAYEHFRATQETVTHQGTTLRVFDWERRTYVAE</sequence>
<name>A0ABS0NU07_9ACTN</name>
<keyword evidence="2" id="KW-1185">Reference proteome</keyword>
<dbReference type="RefSeq" id="WP_197992331.1">
    <property type="nucleotide sequence ID" value="NZ_JACYXC010000002.1"/>
</dbReference>
<comment type="caution">
    <text evidence="1">The sequence shown here is derived from an EMBL/GenBank/DDBJ whole genome shotgun (WGS) entry which is preliminary data.</text>
</comment>
<proteinExistence type="predicted"/>
<reference evidence="1 2" key="1">
    <citation type="submission" date="2020-09" db="EMBL/GenBank/DDBJ databases">
        <title>Biosynthesis of the nuclear factor of activated T cells inhibitor NFAT-133 and its congeners in Streptomyces pactum.</title>
        <authorList>
            <person name="Zhou W."/>
            <person name="Posri P."/>
            <person name="Abugrain M.E."/>
            <person name="Weisberg A.J."/>
            <person name="Chang J.H."/>
            <person name="Mahmud T."/>
        </authorList>
    </citation>
    <scope>NUCLEOTIDE SEQUENCE [LARGE SCALE GENOMIC DNA]</scope>
    <source>
        <strain evidence="1 2">ATCC 27456</strain>
    </source>
</reference>
<gene>
    <name evidence="1" type="ORF">IHE55_28605</name>
</gene>
<dbReference type="Pfam" id="PF19450">
    <property type="entry name" value="DUF5988"/>
    <property type="match status" value="1"/>
</dbReference>
<protein>
    <submittedName>
        <fullName evidence="1">Uncharacterized protein</fullName>
    </submittedName>
</protein>
<dbReference type="EMBL" id="JACYXC010000002">
    <property type="protein sequence ID" value="MBH5338524.1"/>
    <property type="molecule type" value="Genomic_DNA"/>
</dbReference>
<evidence type="ECO:0000313" key="2">
    <source>
        <dbReference type="Proteomes" id="UP000807371"/>
    </source>
</evidence>
<evidence type="ECO:0000313" key="1">
    <source>
        <dbReference type="EMBL" id="MBH5338524.1"/>
    </source>
</evidence>
<dbReference type="Proteomes" id="UP000807371">
    <property type="component" value="Unassembled WGS sequence"/>
</dbReference>
<accession>A0ABS0NU07</accession>